<dbReference type="InterPro" id="IPR003343">
    <property type="entry name" value="Big_2"/>
</dbReference>
<dbReference type="InterPro" id="IPR013783">
    <property type="entry name" value="Ig-like_fold"/>
</dbReference>
<sequence length="766" mass="80541">MGKNILQTTNKRVRPLWLCPLIKKIFTLFIWLLLLPVTALAVEGAPNSLYVGDQQVINGNNTTFWTTDKSTGGLTEYEGNDDNWNVKYDPSTVTLTLKNATIKGVYNNVNTSGSGIYAASSSGPVSLNIVLEEENKVSGMHGINVSSSGGDASLNISGSGSLTVSGLSGNGIGIFMSSQNSANLTIEEASVTALGSQDGGSGVRLITSQTGSPSLTIEVKGGSLQASGETNGIHFLSNVNDATAVANMKVSGNAMVKASNIITTKDGTGSAPELKPAASGSDGTGGIIWDGKSGTVYGNVTLQEDITIGEGESLTIGQDANLTVPFGTTLTNNGTVTTEGGGTLTNNGKIYNSGTLPDNIQGSAPPKITTASLLNGTVGTSYSQTLASDNNPTNWSITSGTLPAGLTLDTSTGEITGAPTTAGTSTFTVTATNSAGSDSKELSLTVKSVSVTGVKLDQESLTLQENGSATLTATVEPANASNQDITWKSSDTSIATVDANGTVTAISAGTATITATAQDGSGVSASCSVTVTHSMVHTPKKDATCTEDGNIEYWYCKNCDKYFSDENATEELSDVVIPATGHHYVNGYCTKCGHRDPDYRPDPISYYNIYIEDVCDGVEVTLSNNVVREGNSISVYVKKDTANYTFDNFKVYYKRSYYGGWEELKEGTQPGEYPIKNIWTHIYIKAEGAEEKEDPTGIESIEGVKVYTKDGSLYVQTPQREQVIIVSMSGAVVKNEEQIGLKQYHGLHPGIYIVRVGDKAYKLCLN</sequence>
<gene>
    <name evidence="2" type="ORF">MUN53_10905</name>
</gene>
<dbReference type="Proteomes" id="UP001165444">
    <property type="component" value="Unassembled WGS sequence"/>
</dbReference>
<name>A0ABT0C270_9BACT</name>
<evidence type="ECO:0000259" key="1">
    <source>
        <dbReference type="SMART" id="SM00635"/>
    </source>
</evidence>
<evidence type="ECO:0000313" key="3">
    <source>
        <dbReference type="Proteomes" id="UP001165444"/>
    </source>
</evidence>
<reference evidence="2 3" key="1">
    <citation type="submission" date="2022-03" db="EMBL/GenBank/DDBJ databases">
        <title>Parabacteroides sp. nov. isolated from swine feces.</title>
        <authorList>
            <person name="Bak J.E."/>
        </authorList>
    </citation>
    <scope>NUCLEOTIDE SEQUENCE [LARGE SCALE GENOMIC DNA]</scope>
    <source>
        <strain evidence="2 3">AGMB00274</strain>
    </source>
</reference>
<accession>A0ABT0C270</accession>
<evidence type="ECO:0000313" key="2">
    <source>
        <dbReference type="EMBL" id="MCJ2381117.1"/>
    </source>
</evidence>
<dbReference type="Gene3D" id="2.60.40.1080">
    <property type="match status" value="1"/>
</dbReference>
<comment type="caution">
    <text evidence="2">The sequence shown here is derived from an EMBL/GenBank/DDBJ whole genome shotgun (WGS) entry which is preliminary data.</text>
</comment>
<feature type="domain" description="BIG2" evidence="1">
    <location>
        <begin position="450"/>
        <end position="527"/>
    </location>
</feature>
<dbReference type="Pfam" id="PF05345">
    <property type="entry name" value="He_PIG"/>
    <property type="match status" value="1"/>
</dbReference>
<dbReference type="Gene3D" id="2.60.40.10">
    <property type="entry name" value="Immunoglobulins"/>
    <property type="match status" value="1"/>
</dbReference>
<protein>
    <submittedName>
        <fullName evidence="2">Ig-like domain-containing protein</fullName>
    </submittedName>
</protein>
<keyword evidence="3" id="KW-1185">Reference proteome</keyword>
<dbReference type="InterPro" id="IPR008964">
    <property type="entry name" value="Invasin/intimin_cell_adhesion"/>
</dbReference>
<dbReference type="SUPFAM" id="SSF49313">
    <property type="entry name" value="Cadherin-like"/>
    <property type="match status" value="1"/>
</dbReference>
<proteinExistence type="predicted"/>
<dbReference type="InterPro" id="IPR015919">
    <property type="entry name" value="Cadherin-like_sf"/>
</dbReference>
<dbReference type="SUPFAM" id="SSF49373">
    <property type="entry name" value="Invasin/intimin cell-adhesion fragments"/>
    <property type="match status" value="1"/>
</dbReference>
<dbReference type="EMBL" id="JAKZMM010000026">
    <property type="protein sequence ID" value="MCJ2381117.1"/>
    <property type="molecule type" value="Genomic_DNA"/>
</dbReference>
<organism evidence="2 3">
    <name type="scientific">Parabacteroides faecalis</name>
    <dbReference type="NCBI Taxonomy" id="2924040"/>
    <lineage>
        <taxon>Bacteria</taxon>
        <taxon>Pseudomonadati</taxon>
        <taxon>Bacteroidota</taxon>
        <taxon>Bacteroidia</taxon>
        <taxon>Bacteroidales</taxon>
        <taxon>Tannerellaceae</taxon>
        <taxon>Parabacteroides</taxon>
    </lineage>
</organism>
<dbReference type="Pfam" id="PF02368">
    <property type="entry name" value="Big_2"/>
    <property type="match status" value="1"/>
</dbReference>
<dbReference type="RefSeq" id="WP_243325447.1">
    <property type="nucleotide sequence ID" value="NZ_JAKZMM010000026.1"/>
</dbReference>
<dbReference type="SMART" id="SM00635">
    <property type="entry name" value="BID_2"/>
    <property type="match status" value="1"/>
</dbReference>